<protein>
    <submittedName>
        <fullName evidence="1">Uncharacterized protein</fullName>
    </submittedName>
</protein>
<keyword evidence="2" id="KW-1185">Reference proteome</keyword>
<dbReference type="AlphaFoldDB" id="A0A6G1L3B1"/>
<sequence>MVHESMPAAVGPYASWLEERLVTCEQCAVRRTVRLVAADLSLSAGPADMCYESHRWTLTAWACRPGQA</sequence>
<evidence type="ECO:0000313" key="1">
    <source>
        <dbReference type="EMBL" id="KAF2767411.1"/>
    </source>
</evidence>
<accession>A0A6G1L3B1</accession>
<dbReference type="EMBL" id="ML995856">
    <property type="protein sequence ID" value="KAF2767411.1"/>
    <property type="molecule type" value="Genomic_DNA"/>
</dbReference>
<gene>
    <name evidence="1" type="ORF">EJ03DRAFT_329186</name>
</gene>
<proteinExistence type="predicted"/>
<name>A0A6G1L3B1_9PEZI</name>
<organism evidence="1 2">
    <name type="scientific">Teratosphaeria nubilosa</name>
    <dbReference type="NCBI Taxonomy" id="161662"/>
    <lineage>
        <taxon>Eukaryota</taxon>
        <taxon>Fungi</taxon>
        <taxon>Dikarya</taxon>
        <taxon>Ascomycota</taxon>
        <taxon>Pezizomycotina</taxon>
        <taxon>Dothideomycetes</taxon>
        <taxon>Dothideomycetidae</taxon>
        <taxon>Mycosphaerellales</taxon>
        <taxon>Teratosphaeriaceae</taxon>
        <taxon>Teratosphaeria</taxon>
    </lineage>
</organism>
<dbReference type="Proteomes" id="UP000799436">
    <property type="component" value="Unassembled WGS sequence"/>
</dbReference>
<reference evidence="1" key="1">
    <citation type="journal article" date="2020" name="Stud. Mycol.">
        <title>101 Dothideomycetes genomes: a test case for predicting lifestyles and emergence of pathogens.</title>
        <authorList>
            <person name="Haridas S."/>
            <person name="Albert R."/>
            <person name="Binder M."/>
            <person name="Bloem J."/>
            <person name="Labutti K."/>
            <person name="Salamov A."/>
            <person name="Andreopoulos B."/>
            <person name="Baker S."/>
            <person name="Barry K."/>
            <person name="Bills G."/>
            <person name="Bluhm B."/>
            <person name="Cannon C."/>
            <person name="Castanera R."/>
            <person name="Culley D."/>
            <person name="Daum C."/>
            <person name="Ezra D."/>
            <person name="Gonzalez J."/>
            <person name="Henrissat B."/>
            <person name="Kuo A."/>
            <person name="Liang C."/>
            <person name="Lipzen A."/>
            <person name="Lutzoni F."/>
            <person name="Magnuson J."/>
            <person name="Mondo S."/>
            <person name="Nolan M."/>
            <person name="Ohm R."/>
            <person name="Pangilinan J."/>
            <person name="Park H.-J."/>
            <person name="Ramirez L."/>
            <person name="Alfaro M."/>
            <person name="Sun H."/>
            <person name="Tritt A."/>
            <person name="Yoshinaga Y."/>
            <person name="Zwiers L.-H."/>
            <person name="Turgeon B."/>
            <person name="Goodwin S."/>
            <person name="Spatafora J."/>
            <person name="Crous P."/>
            <person name="Grigoriev I."/>
        </authorList>
    </citation>
    <scope>NUCLEOTIDE SEQUENCE</scope>
    <source>
        <strain evidence="1">CBS 116005</strain>
    </source>
</reference>
<evidence type="ECO:0000313" key="2">
    <source>
        <dbReference type="Proteomes" id="UP000799436"/>
    </source>
</evidence>